<dbReference type="InterPro" id="IPR003439">
    <property type="entry name" value="ABC_transporter-like_ATP-bd"/>
</dbReference>
<keyword evidence="4" id="KW-1003">Cell membrane</keyword>
<dbReference type="Pfam" id="PF00005">
    <property type="entry name" value="ABC_tran"/>
    <property type="match status" value="1"/>
</dbReference>
<protein>
    <submittedName>
        <fullName evidence="9">ABC transporter ATP-binding protein</fullName>
    </submittedName>
</protein>
<keyword evidence="5" id="KW-0547">Nucleotide-binding</keyword>
<dbReference type="PROSITE" id="PS00211">
    <property type="entry name" value="ABC_TRANSPORTER_1"/>
    <property type="match status" value="1"/>
</dbReference>
<evidence type="ECO:0000313" key="9">
    <source>
        <dbReference type="EMBL" id="MDR5652567.1"/>
    </source>
</evidence>
<comment type="subcellular location">
    <subcellularLocation>
        <location evidence="1">Cell inner membrane</location>
        <topology evidence="1">Peripheral membrane protein</topology>
    </subcellularLocation>
</comment>
<keyword evidence="7" id="KW-0472">Membrane</keyword>
<evidence type="ECO:0000256" key="3">
    <source>
        <dbReference type="ARBA" id="ARBA00022448"/>
    </source>
</evidence>
<dbReference type="InterPro" id="IPR027417">
    <property type="entry name" value="P-loop_NTPase"/>
</dbReference>
<dbReference type="InterPro" id="IPR050388">
    <property type="entry name" value="ABC_Ni/Peptide_Import"/>
</dbReference>
<evidence type="ECO:0000256" key="1">
    <source>
        <dbReference type="ARBA" id="ARBA00004417"/>
    </source>
</evidence>
<dbReference type="PANTHER" id="PTHR43297:SF2">
    <property type="entry name" value="DIPEPTIDE TRANSPORT ATP-BINDING PROTEIN DPPD"/>
    <property type="match status" value="1"/>
</dbReference>
<dbReference type="SUPFAM" id="SSF52540">
    <property type="entry name" value="P-loop containing nucleoside triphosphate hydrolases"/>
    <property type="match status" value="1"/>
</dbReference>
<dbReference type="SMART" id="SM00382">
    <property type="entry name" value="AAA"/>
    <property type="match status" value="1"/>
</dbReference>
<keyword evidence="6 9" id="KW-0067">ATP-binding</keyword>
<organism evidence="9 10">
    <name type="scientific">Ruixingdingia sedimenti</name>
    <dbReference type="NCBI Taxonomy" id="3073604"/>
    <lineage>
        <taxon>Bacteria</taxon>
        <taxon>Pseudomonadati</taxon>
        <taxon>Pseudomonadota</taxon>
        <taxon>Alphaproteobacteria</taxon>
        <taxon>Rhodobacterales</taxon>
        <taxon>Paracoccaceae</taxon>
        <taxon>Ruixingdingia</taxon>
    </lineage>
</organism>
<dbReference type="Pfam" id="PF08352">
    <property type="entry name" value="oligo_HPY"/>
    <property type="match status" value="1"/>
</dbReference>
<dbReference type="InterPro" id="IPR003593">
    <property type="entry name" value="AAA+_ATPase"/>
</dbReference>
<keyword evidence="10" id="KW-1185">Reference proteome</keyword>
<evidence type="ECO:0000256" key="4">
    <source>
        <dbReference type="ARBA" id="ARBA00022475"/>
    </source>
</evidence>
<evidence type="ECO:0000256" key="7">
    <source>
        <dbReference type="ARBA" id="ARBA00023136"/>
    </source>
</evidence>
<gene>
    <name evidence="9" type="ORF">RGD00_08130</name>
</gene>
<dbReference type="RefSeq" id="WP_310456816.1">
    <property type="nucleotide sequence ID" value="NZ_JAVKPH010000007.1"/>
</dbReference>
<dbReference type="Proteomes" id="UP001247754">
    <property type="component" value="Unassembled WGS sequence"/>
</dbReference>
<dbReference type="GO" id="GO:0005524">
    <property type="term" value="F:ATP binding"/>
    <property type="evidence" value="ECO:0007669"/>
    <property type="project" value="UniProtKB-KW"/>
</dbReference>
<evidence type="ECO:0000259" key="8">
    <source>
        <dbReference type="PROSITE" id="PS50893"/>
    </source>
</evidence>
<evidence type="ECO:0000256" key="6">
    <source>
        <dbReference type="ARBA" id="ARBA00022840"/>
    </source>
</evidence>
<evidence type="ECO:0000256" key="2">
    <source>
        <dbReference type="ARBA" id="ARBA00005417"/>
    </source>
</evidence>
<dbReference type="EMBL" id="JAVKPH010000007">
    <property type="protein sequence ID" value="MDR5652567.1"/>
    <property type="molecule type" value="Genomic_DNA"/>
</dbReference>
<dbReference type="NCBIfam" id="TIGR01727">
    <property type="entry name" value="oligo_HPY"/>
    <property type="match status" value="1"/>
</dbReference>
<dbReference type="Gene3D" id="3.40.50.300">
    <property type="entry name" value="P-loop containing nucleotide triphosphate hydrolases"/>
    <property type="match status" value="1"/>
</dbReference>
<evidence type="ECO:0000256" key="5">
    <source>
        <dbReference type="ARBA" id="ARBA00022741"/>
    </source>
</evidence>
<dbReference type="InterPro" id="IPR013563">
    <property type="entry name" value="Oligopep_ABC_C"/>
</dbReference>
<proteinExistence type="inferred from homology"/>
<accession>A0ABU1F6S2</accession>
<dbReference type="PROSITE" id="PS50893">
    <property type="entry name" value="ABC_TRANSPORTER_2"/>
    <property type="match status" value="1"/>
</dbReference>
<sequence length="320" mass="34333">MTALLGVQNLSIAAGPKAPLVEDVSFAIGKGEALAVVGESGCGKSLTSLAIMGLLPSNLKRMTAGRILFQGEDLMTKPQRALQAIRGNRIGMIFQDPLTALNPVMTIGAQIAEVLQAHRPMDRAAARARAVELLDMVRIPHAAERLDDYPHQLSGGMRQRVVIAMAMACGPELIIADEPTTALDVTIQAQILDLLVELRARSDLSLMLITHDLGVVTRVAERMIVMYAGTVVESGTVAQIMQAPRHPYTAGLMAARPHGSFRLTGERLTDIPGTVPAPTKRPPGCLFEPRCPRAGDLCRTTRPDLTAEGGRAYRCHFPIG</sequence>
<name>A0ABU1F6S2_9RHOB</name>
<reference evidence="9 10" key="1">
    <citation type="submission" date="2023-09" db="EMBL/GenBank/DDBJ databases">
        <title>Xinfangfangia sedmenti sp. nov., isolated the sedment.</title>
        <authorList>
            <person name="Xu L."/>
        </authorList>
    </citation>
    <scope>NUCLEOTIDE SEQUENCE [LARGE SCALE GENOMIC DNA]</scope>
    <source>
        <strain evidence="9 10">LG-4</strain>
    </source>
</reference>
<evidence type="ECO:0000313" key="10">
    <source>
        <dbReference type="Proteomes" id="UP001247754"/>
    </source>
</evidence>
<comment type="caution">
    <text evidence="9">The sequence shown here is derived from an EMBL/GenBank/DDBJ whole genome shotgun (WGS) entry which is preliminary data.</text>
</comment>
<comment type="similarity">
    <text evidence="2">Belongs to the ABC transporter superfamily.</text>
</comment>
<dbReference type="PANTHER" id="PTHR43297">
    <property type="entry name" value="OLIGOPEPTIDE TRANSPORT ATP-BINDING PROTEIN APPD"/>
    <property type="match status" value="1"/>
</dbReference>
<feature type="domain" description="ABC transporter" evidence="8">
    <location>
        <begin position="5"/>
        <end position="253"/>
    </location>
</feature>
<dbReference type="InterPro" id="IPR017871">
    <property type="entry name" value="ABC_transporter-like_CS"/>
</dbReference>
<keyword evidence="3" id="KW-0813">Transport</keyword>
<dbReference type="CDD" id="cd03257">
    <property type="entry name" value="ABC_NikE_OppD_transporters"/>
    <property type="match status" value="1"/>
</dbReference>